<dbReference type="EMBL" id="LC735414">
    <property type="protein sequence ID" value="BDT39524.1"/>
    <property type="molecule type" value="Genomic_DNA"/>
</dbReference>
<proteinExistence type="predicted"/>
<organism evidence="1 2">
    <name type="scientific">Streptomyces yaizuensis</name>
    <dbReference type="NCBI Taxonomy" id="2989713"/>
    <lineage>
        <taxon>Bacteria</taxon>
        <taxon>Bacillati</taxon>
        <taxon>Actinomycetota</taxon>
        <taxon>Actinomycetes</taxon>
        <taxon>Kitasatosporales</taxon>
        <taxon>Streptomycetaceae</taxon>
        <taxon>Streptomyces</taxon>
    </lineage>
</organism>
<dbReference type="GO" id="GO:0005975">
    <property type="term" value="P:carbohydrate metabolic process"/>
    <property type="evidence" value="ECO:0007669"/>
    <property type="project" value="UniProtKB-ARBA"/>
</dbReference>
<sequence length="417" mass="45163">MAAICPTVVEGDRIRLTRVDGCGRPVYGPCNSVITDGIVSITLTPEVEEGQERNLRNFAGRQCLARAGCDTVKWWTVEIVWCSINFAAFGMINPTYRIRRNDEGDPIGVYVSNKVDCSTGYAVEIWAQVDGAGDACTGEEAQGQWVYFPVPWIAGGTPGPIAIGGEDSVTFTTTGRTRNGAKWGRGPYDVELIDGRPSPLGEALDPEEPFGYIVTTLAPPEMDCQCQDVPRPVPDPADLVVEGLTTEEPRNTVRLRPDNHGLGPVTVDWGDETPVQEVADLRTVEHKYTTPGEKTIKVCDKQDTAVCTEKKVTIPLPSDNPKVEVTGAGTTEFPNRVSAKVTLPGQSTGKALVNWGDGTPEQEVTVGEDGTVSTVHDYRNPGRYTVTVKRADKSAYRDREVITVPMTTENKPAAPKA</sequence>
<gene>
    <name evidence="1" type="ORF">SYYSPA8_37030</name>
</gene>
<keyword evidence="2" id="KW-1185">Reference proteome</keyword>
<evidence type="ECO:0000313" key="2">
    <source>
        <dbReference type="Proteomes" id="UP001291653"/>
    </source>
</evidence>
<name>A0AA86IVE6_9ACTN</name>
<dbReference type="InterPro" id="IPR013783">
    <property type="entry name" value="Ig-like_fold"/>
</dbReference>
<dbReference type="Gene3D" id="2.60.40.10">
    <property type="entry name" value="Immunoglobulins"/>
    <property type="match status" value="1"/>
</dbReference>
<dbReference type="Proteomes" id="UP001291653">
    <property type="component" value="Plasmid pYSPA8-1"/>
</dbReference>
<evidence type="ECO:0008006" key="3">
    <source>
        <dbReference type="Google" id="ProtNLM"/>
    </source>
</evidence>
<keyword evidence="1" id="KW-0614">Plasmid</keyword>
<dbReference type="AlphaFoldDB" id="A0AA86IVE6"/>
<protein>
    <recommendedName>
        <fullName evidence="3">PKD domain-containing protein</fullName>
    </recommendedName>
</protein>
<reference evidence="1 2" key="1">
    <citation type="submission" date="2022-10" db="EMBL/GenBank/DDBJ databases">
        <title>Draft genome sequence of Streptomyces sp. YSPA8.</title>
        <authorList>
            <person name="Moriuchi R."/>
            <person name="Dohra H."/>
            <person name="Yamamura H."/>
            <person name="Kodani S."/>
        </authorList>
    </citation>
    <scope>NUCLEOTIDE SEQUENCE [LARGE SCALE GENOMIC DNA]</scope>
    <source>
        <strain evidence="1 2">YSPA8</strain>
        <plasmid evidence="1 2">pYSPA8-1</plasmid>
    </source>
</reference>
<evidence type="ECO:0000313" key="1">
    <source>
        <dbReference type="EMBL" id="BDT39524.1"/>
    </source>
</evidence>
<dbReference type="SUPFAM" id="SSF49299">
    <property type="entry name" value="PKD domain"/>
    <property type="match status" value="1"/>
</dbReference>
<geneLocation type="plasmid" evidence="1 2">
    <name>pYSPA8-1</name>
</geneLocation>
<dbReference type="RefSeq" id="WP_323452007.1">
    <property type="nucleotide sequence ID" value="NZ_LC735414.1"/>
</dbReference>
<accession>A0AA86IVE6</accession>
<dbReference type="InterPro" id="IPR035986">
    <property type="entry name" value="PKD_dom_sf"/>
</dbReference>